<evidence type="ECO:0000313" key="3">
    <source>
        <dbReference type="EMBL" id="WZK87451.1"/>
    </source>
</evidence>
<dbReference type="Proteomes" id="UP001623232">
    <property type="component" value="Chromosome"/>
</dbReference>
<keyword evidence="1" id="KW-0812">Transmembrane</keyword>
<dbReference type="InterPro" id="IPR025738">
    <property type="entry name" value="BatD"/>
</dbReference>
<dbReference type="EMBL" id="CP123584">
    <property type="protein sequence ID" value="WZK87451.1"/>
    <property type="molecule type" value="Genomic_DNA"/>
</dbReference>
<sequence>MTRILAFLILSVFTGGAAAQTVDPIVTAELSAQSTVVGQPVILRVTVLVPTWFPEPPSYPSMEEPNLIVRLPERASSPTSKQIDGETWSGITRAYRIYPMVPGEFVLPQRTIALTYADPDTSQPIEAEVTVDAIRFASQVPQGAEDLSPLIVAESFTLSETIDGAQDTLAQGDALTRQVTATISGTSALFIPPLIPALVSDAARAYPKDPSVQESTNRGVLSGTRRETVSYVAQFGGTVELAPISVEWFNTGTNTVETATVAGTTVKVDAPAAPAAAQMSRRQMAVILAGAILLGLISWVAKTYLVPPLAHLKATRKRAWLTSEPYAARRVQQAITSRDLAGAHRAIARWFAKCPGFNPDCLDIALAGVGRQAYGTTQTNTDAWMILSAEFTDLRAAHLAGRATNKVSLPPLNG</sequence>
<keyword evidence="2" id="KW-0732">Signal</keyword>
<proteinExistence type="predicted"/>
<evidence type="ECO:0008006" key="5">
    <source>
        <dbReference type="Google" id="ProtNLM"/>
    </source>
</evidence>
<feature type="chain" id="PRO_5045152742" description="Oxygen tolerance protein BatD" evidence="2">
    <location>
        <begin position="20"/>
        <end position="414"/>
    </location>
</feature>
<accession>A0ABZ2XN07</accession>
<keyword evidence="1" id="KW-0472">Membrane</keyword>
<name>A0ABZ2XN07_9RHOB</name>
<feature type="transmembrane region" description="Helical" evidence="1">
    <location>
        <begin position="284"/>
        <end position="306"/>
    </location>
</feature>
<gene>
    <name evidence="3" type="ORF">QEZ52_12585</name>
</gene>
<evidence type="ECO:0000313" key="4">
    <source>
        <dbReference type="Proteomes" id="UP001623232"/>
    </source>
</evidence>
<evidence type="ECO:0000256" key="1">
    <source>
        <dbReference type="SAM" id="Phobius"/>
    </source>
</evidence>
<organism evidence="3 4">
    <name type="scientific">Aliisedimentitalea scapharcae</name>
    <dbReference type="NCBI Taxonomy" id="1524259"/>
    <lineage>
        <taxon>Bacteria</taxon>
        <taxon>Pseudomonadati</taxon>
        <taxon>Pseudomonadota</taxon>
        <taxon>Alphaproteobacteria</taxon>
        <taxon>Rhodobacterales</taxon>
        <taxon>Roseobacteraceae</taxon>
        <taxon>Aliisedimentitalea</taxon>
    </lineage>
</organism>
<feature type="signal peptide" evidence="2">
    <location>
        <begin position="1"/>
        <end position="19"/>
    </location>
</feature>
<dbReference type="PANTHER" id="PTHR40940:SF1">
    <property type="entry name" value="PROTEIN BATD"/>
    <property type="match status" value="1"/>
</dbReference>
<evidence type="ECO:0000256" key="2">
    <source>
        <dbReference type="SAM" id="SignalP"/>
    </source>
</evidence>
<dbReference type="PANTHER" id="PTHR40940">
    <property type="entry name" value="PROTEIN BATD-RELATED"/>
    <property type="match status" value="1"/>
</dbReference>
<protein>
    <recommendedName>
        <fullName evidence="5">Oxygen tolerance protein BatD</fullName>
    </recommendedName>
</protein>
<keyword evidence="4" id="KW-1185">Reference proteome</keyword>
<keyword evidence="1" id="KW-1133">Transmembrane helix</keyword>
<dbReference type="RefSeq" id="WP_406644704.1">
    <property type="nucleotide sequence ID" value="NZ_CP123584.1"/>
</dbReference>
<reference evidence="3 4" key="1">
    <citation type="submission" date="2023-04" db="EMBL/GenBank/DDBJ databases">
        <title>Complete genome sequence of Alisedimentitalea scapharcae.</title>
        <authorList>
            <person name="Rong J.-C."/>
            <person name="Yi M.-L."/>
            <person name="Zhao Q."/>
        </authorList>
    </citation>
    <scope>NUCLEOTIDE SEQUENCE [LARGE SCALE GENOMIC DNA]</scope>
    <source>
        <strain evidence="3 4">KCTC 42119</strain>
    </source>
</reference>